<dbReference type="InterPro" id="IPR036388">
    <property type="entry name" value="WH-like_DNA-bd_sf"/>
</dbReference>
<dbReference type="SUPFAM" id="SSF140931">
    <property type="entry name" value="Fic-like"/>
    <property type="match status" value="1"/>
</dbReference>
<evidence type="ECO:0000256" key="2">
    <source>
        <dbReference type="PIRSR" id="PIRSR640198-2"/>
    </source>
</evidence>
<dbReference type="GO" id="GO:0005524">
    <property type="term" value="F:ATP binding"/>
    <property type="evidence" value="ECO:0007669"/>
    <property type="project" value="UniProtKB-KW"/>
</dbReference>
<evidence type="ECO:0000313" key="4">
    <source>
        <dbReference type="EMBL" id="QDU65880.1"/>
    </source>
</evidence>
<dbReference type="PANTHER" id="PTHR13504">
    <property type="entry name" value="FIDO DOMAIN-CONTAINING PROTEIN DDB_G0283145"/>
    <property type="match status" value="1"/>
</dbReference>
<proteinExistence type="predicted"/>
<dbReference type="PANTHER" id="PTHR13504:SF33">
    <property type="entry name" value="FIC FAMILY PROTEIN"/>
    <property type="match status" value="1"/>
</dbReference>
<keyword evidence="2" id="KW-0067">ATP-binding</keyword>
<feature type="active site" evidence="1">
    <location>
        <position position="235"/>
    </location>
</feature>
<protein>
    <submittedName>
        <fullName evidence="4">Adenosine monophosphate-protein transferase SoFic</fullName>
        <ecNumber evidence="4">2.7.7.-</ecNumber>
    </submittedName>
</protein>
<keyword evidence="2" id="KW-0547">Nucleotide-binding</keyword>
<evidence type="ECO:0000259" key="3">
    <source>
        <dbReference type="PROSITE" id="PS51459"/>
    </source>
</evidence>
<dbReference type="InterPro" id="IPR003812">
    <property type="entry name" value="Fido"/>
</dbReference>
<dbReference type="GO" id="GO:0016779">
    <property type="term" value="F:nucleotidyltransferase activity"/>
    <property type="evidence" value="ECO:0007669"/>
    <property type="project" value="UniProtKB-KW"/>
</dbReference>
<gene>
    <name evidence="4" type="ORF">Pla133_09460</name>
</gene>
<dbReference type="Pfam" id="PF02661">
    <property type="entry name" value="Fic"/>
    <property type="match status" value="1"/>
</dbReference>
<dbReference type="Gene3D" id="1.10.10.10">
    <property type="entry name" value="Winged helix-like DNA-binding domain superfamily/Winged helix DNA-binding domain"/>
    <property type="match status" value="1"/>
</dbReference>
<dbReference type="InterPro" id="IPR025230">
    <property type="entry name" value="DUF4172"/>
</dbReference>
<dbReference type="PROSITE" id="PS51459">
    <property type="entry name" value="FIDO"/>
    <property type="match status" value="1"/>
</dbReference>
<sequence length="397" mass="44019">MGFLIAAGSAAISGPNRRSAPILGGRSPTLPYIHQHPDWPRFTWSAEALANRLAAVRHRQGVHLGRMQALGFDLRAEANLEVLATEVVKSWAIEGEAIDRDEVRSSLAERLGLELAGLPRPSRAIEGVVAMMLDATRDFSRPLTAERLFGWHAALFPTGRSGLDPITVAAWRPESAGAMQVISGRVGRERVHFEAPAADRLAGEMAAFLDWFEGGDDVDPVLRAGLAHLWFVTIHPFEDGNGRIARAIGDLVLARADRTGQRFYSLSAQIEAERGDYYRELERAQRGGLDVTAWLEWFLDILERAIAASDGTLERVLRKGRLWQRVGDRSLNQRQRRVLERVLDVFEGKLTSSKYAKLAKCSADTAQRDIRDLLERGLLARNEGAGRSTSYRVPDDV</sequence>
<feature type="binding site" evidence="2">
    <location>
        <begin position="277"/>
        <end position="278"/>
    </location>
    <ligand>
        <name>ATP</name>
        <dbReference type="ChEBI" id="CHEBI:30616"/>
    </ligand>
</feature>
<keyword evidence="4" id="KW-0548">Nucleotidyltransferase</keyword>
<dbReference type="Gene3D" id="1.10.3290.10">
    <property type="entry name" value="Fido-like domain"/>
    <property type="match status" value="1"/>
</dbReference>
<dbReference type="EC" id="2.7.7.-" evidence="4"/>
<accession>A0A518BFW9</accession>
<dbReference type="InterPro" id="IPR036597">
    <property type="entry name" value="Fido-like_dom_sf"/>
</dbReference>
<dbReference type="InterPro" id="IPR040198">
    <property type="entry name" value="Fido_containing"/>
</dbReference>
<evidence type="ECO:0000313" key="5">
    <source>
        <dbReference type="Proteomes" id="UP000316921"/>
    </source>
</evidence>
<evidence type="ECO:0000256" key="1">
    <source>
        <dbReference type="PIRSR" id="PIRSR640198-1"/>
    </source>
</evidence>
<reference evidence="4 5" key="1">
    <citation type="submission" date="2019-02" db="EMBL/GenBank/DDBJ databases">
        <title>Deep-cultivation of Planctomycetes and their phenomic and genomic characterization uncovers novel biology.</title>
        <authorList>
            <person name="Wiegand S."/>
            <person name="Jogler M."/>
            <person name="Boedeker C."/>
            <person name="Pinto D."/>
            <person name="Vollmers J."/>
            <person name="Rivas-Marin E."/>
            <person name="Kohn T."/>
            <person name="Peeters S.H."/>
            <person name="Heuer A."/>
            <person name="Rast P."/>
            <person name="Oberbeckmann S."/>
            <person name="Bunk B."/>
            <person name="Jeske O."/>
            <person name="Meyerdierks A."/>
            <person name="Storesund J.E."/>
            <person name="Kallscheuer N."/>
            <person name="Luecker S."/>
            <person name="Lage O.M."/>
            <person name="Pohl T."/>
            <person name="Merkel B.J."/>
            <person name="Hornburger P."/>
            <person name="Mueller R.-W."/>
            <person name="Bruemmer F."/>
            <person name="Labrenz M."/>
            <person name="Spormann A.M."/>
            <person name="Op den Camp H."/>
            <person name="Overmann J."/>
            <person name="Amann R."/>
            <person name="Jetten M.S.M."/>
            <person name="Mascher T."/>
            <person name="Medema M.H."/>
            <person name="Devos D.P."/>
            <person name="Kaster A.-K."/>
            <person name="Ovreas L."/>
            <person name="Rohde M."/>
            <person name="Galperin M.Y."/>
            <person name="Jogler C."/>
        </authorList>
    </citation>
    <scope>NUCLEOTIDE SEQUENCE [LARGE SCALE GENOMIC DNA]</scope>
    <source>
        <strain evidence="4 5">Pla133</strain>
    </source>
</reference>
<dbReference type="AlphaFoldDB" id="A0A518BFW9"/>
<organism evidence="4 5">
    <name type="scientific">Engelhardtia mirabilis</name>
    <dbReference type="NCBI Taxonomy" id="2528011"/>
    <lineage>
        <taxon>Bacteria</taxon>
        <taxon>Pseudomonadati</taxon>
        <taxon>Planctomycetota</taxon>
        <taxon>Planctomycetia</taxon>
        <taxon>Planctomycetia incertae sedis</taxon>
        <taxon>Engelhardtia</taxon>
    </lineage>
</organism>
<dbReference type="Proteomes" id="UP000316921">
    <property type="component" value="Chromosome"/>
</dbReference>
<feature type="domain" description="Fido" evidence="3">
    <location>
        <begin position="143"/>
        <end position="300"/>
    </location>
</feature>
<name>A0A518BFW9_9BACT</name>
<feature type="binding site" evidence="2">
    <location>
        <begin position="239"/>
        <end position="246"/>
    </location>
    <ligand>
        <name>ATP</name>
        <dbReference type="ChEBI" id="CHEBI:30616"/>
    </ligand>
</feature>
<dbReference type="Pfam" id="PF13776">
    <property type="entry name" value="DUF4172"/>
    <property type="match status" value="1"/>
</dbReference>
<keyword evidence="4" id="KW-0808">Transferase</keyword>
<dbReference type="KEGG" id="pbap:Pla133_09460"/>
<dbReference type="EMBL" id="CP036287">
    <property type="protein sequence ID" value="QDU65880.1"/>
    <property type="molecule type" value="Genomic_DNA"/>
</dbReference>
<keyword evidence="5" id="KW-1185">Reference proteome</keyword>